<dbReference type="RefSeq" id="WP_380072086.1">
    <property type="nucleotide sequence ID" value="NZ_JBHRTO010000001.1"/>
</dbReference>
<dbReference type="EMBL" id="JBHRTO010000001">
    <property type="protein sequence ID" value="MFC3180462.1"/>
    <property type="molecule type" value="Genomic_DNA"/>
</dbReference>
<comment type="caution">
    <text evidence="1">The sequence shown here is derived from an EMBL/GenBank/DDBJ whole genome shotgun (WGS) entry which is preliminary data.</text>
</comment>
<evidence type="ECO:0000313" key="1">
    <source>
        <dbReference type="EMBL" id="MFC3180462.1"/>
    </source>
</evidence>
<organism evidence="1 2">
    <name type="scientific">Cypionkella sinensis</name>
    <dbReference type="NCBI Taxonomy" id="1756043"/>
    <lineage>
        <taxon>Bacteria</taxon>
        <taxon>Pseudomonadati</taxon>
        <taxon>Pseudomonadota</taxon>
        <taxon>Alphaproteobacteria</taxon>
        <taxon>Rhodobacterales</taxon>
        <taxon>Paracoccaceae</taxon>
        <taxon>Cypionkella</taxon>
    </lineage>
</organism>
<dbReference type="NCBIfam" id="NF047331">
    <property type="entry name" value="phage_HTJ"/>
    <property type="match status" value="1"/>
</dbReference>
<dbReference type="Proteomes" id="UP001595547">
    <property type="component" value="Unassembled WGS sequence"/>
</dbReference>
<keyword evidence="2" id="KW-1185">Reference proteome</keyword>
<sequence>MAAQVRTIMAFTQTDADNLRAAIARGAKRVRINGEEVEYASMAELRAALAMVDAELAGVSRGGFAVIYPRTGRGL</sequence>
<protein>
    <submittedName>
        <fullName evidence="1">Phage head-tail joining protein</fullName>
    </submittedName>
</protein>
<evidence type="ECO:0000313" key="2">
    <source>
        <dbReference type="Proteomes" id="UP001595547"/>
    </source>
</evidence>
<reference evidence="2" key="1">
    <citation type="journal article" date="2019" name="Int. J. Syst. Evol. Microbiol.">
        <title>The Global Catalogue of Microorganisms (GCM) 10K type strain sequencing project: providing services to taxonomists for standard genome sequencing and annotation.</title>
        <authorList>
            <consortium name="The Broad Institute Genomics Platform"/>
            <consortium name="The Broad Institute Genome Sequencing Center for Infectious Disease"/>
            <person name="Wu L."/>
            <person name="Ma J."/>
        </authorList>
    </citation>
    <scope>NUCLEOTIDE SEQUENCE [LARGE SCALE GENOMIC DNA]</scope>
    <source>
        <strain evidence="2">KCTC 52039</strain>
    </source>
</reference>
<proteinExistence type="predicted"/>
<name>A0ABV7IZC3_9RHOB</name>
<gene>
    <name evidence="1" type="ORF">ACFOGH_05640</name>
</gene>
<accession>A0ABV7IZC3</accession>